<dbReference type="Proteomes" id="UP000773614">
    <property type="component" value="Unassembled WGS sequence"/>
</dbReference>
<feature type="domain" description="GST C-terminal" evidence="2">
    <location>
        <begin position="86"/>
        <end position="247"/>
    </location>
</feature>
<dbReference type="SFLD" id="SFLDG00358">
    <property type="entry name" value="Main_(cytGST)"/>
    <property type="match status" value="1"/>
</dbReference>
<evidence type="ECO:0000313" key="3">
    <source>
        <dbReference type="EMBL" id="MYZ47487.1"/>
    </source>
</evidence>
<dbReference type="InterPro" id="IPR036282">
    <property type="entry name" value="Glutathione-S-Trfase_C_sf"/>
</dbReference>
<dbReference type="SUPFAM" id="SSF47616">
    <property type="entry name" value="GST C-terminal domain-like"/>
    <property type="match status" value="1"/>
</dbReference>
<feature type="domain" description="GST N-terminal" evidence="1">
    <location>
        <begin position="1"/>
        <end position="81"/>
    </location>
</feature>
<name>A0A964T4R6_9HYPH</name>
<dbReference type="RefSeq" id="WP_161139832.1">
    <property type="nucleotide sequence ID" value="NZ_SPKJ01000015.1"/>
</dbReference>
<evidence type="ECO:0000313" key="4">
    <source>
        <dbReference type="Proteomes" id="UP000773614"/>
    </source>
</evidence>
<dbReference type="SUPFAM" id="SSF52833">
    <property type="entry name" value="Thioredoxin-like"/>
    <property type="match status" value="1"/>
</dbReference>
<dbReference type="OrthoDB" id="508035at2"/>
<dbReference type="InterPro" id="IPR040079">
    <property type="entry name" value="Glutathione_S-Trfase"/>
</dbReference>
<dbReference type="EMBL" id="SPKJ01000015">
    <property type="protein sequence ID" value="MYZ47487.1"/>
    <property type="molecule type" value="Genomic_DNA"/>
</dbReference>
<dbReference type="CDD" id="cd00299">
    <property type="entry name" value="GST_C_family"/>
    <property type="match status" value="1"/>
</dbReference>
<accession>A0A964T4R6</accession>
<dbReference type="Gene3D" id="3.40.30.10">
    <property type="entry name" value="Glutaredoxin"/>
    <property type="match status" value="1"/>
</dbReference>
<reference evidence="3" key="1">
    <citation type="submission" date="2019-03" db="EMBL/GenBank/DDBJ databases">
        <title>Afifella sp. nov., isolated from activated sludge.</title>
        <authorList>
            <person name="Li Q."/>
            <person name="Liu Y."/>
        </authorList>
    </citation>
    <scope>NUCLEOTIDE SEQUENCE</scope>
    <source>
        <strain evidence="3">L72</strain>
    </source>
</reference>
<keyword evidence="4" id="KW-1185">Reference proteome</keyword>
<evidence type="ECO:0000259" key="2">
    <source>
        <dbReference type="PROSITE" id="PS50405"/>
    </source>
</evidence>
<dbReference type="InterPro" id="IPR036249">
    <property type="entry name" value="Thioredoxin-like_sf"/>
</dbReference>
<dbReference type="Pfam" id="PF00043">
    <property type="entry name" value="GST_C"/>
    <property type="match status" value="1"/>
</dbReference>
<sequence length="265" mass="29774">MLELYNFAQSTCSLKVRIVLHEKGLDWEDRRLVSKNHDHLSDWYLKLNPNGVVPTLVHDGVPVIESSVIVQYLDEVFPAVPLVSDDAVGRARMRAWLAFVDAVPTPAVRYPSFQFGGLRRKFETMTPEQFAENAKRRPLKSSFYEKMGQGGFPQADVDKALEDIRKTAARMDRMFDESGGPWLLGERYTLADICVAPLIDRMEDLGLAALWADRPRVAEWLAGIQARPAYQKAFYEGSRLSEIYPDIVPGRAGARPLPQEAAPAA</sequence>
<evidence type="ECO:0000259" key="1">
    <source>
        <dbReference type="PROSITE" id="PS50404"/>
    </source>
</evidence>
<dbReference type="PROSITE" id="PS50405">
    <property type="entry name" value="GST_CTER"/>
    <property type="match status" value="1"/>
</dbReference>
<dbReference type="Gene3D" id="1.20.1050.10">
    <property type="match status" value="1"/>
</dbReference>
<organism evidence="3 4">
    <name type="scientific">Propylenella binzhouense</name>
    <dbReference type="NCBI Taxonomy" id="2555902"/>
    <lineage>
        <taxon>Bacteria</taxon>
        <taxon>Pseudomonadati</taxon>
        <taxon>Pseudomonadota</taxon>
        <taxon>Alphaproteobacteria</taxon>
        <taxon>Hyphomicrobiales</taxon>
        <taxon>Propylenellaceae</taxon>
        <taxon>Propylenella</taxon>
    </lineage>
</organism>
<dbReference type="PROSITE" id="PS50404">
    <property type="entry name" value="GST_NTER"/>
    <property type="match status" value="1"/>
</dbReference>
<comment type="caution">
    <text evidence="3">The sequence shown here is derived from an EMBL/GenBank/DDBJ whole genome shotgun (WGS) entry which is preliminary data.</text>
</comment>
<protein>
    <submittedName>
        <fullName evidence="3">Glutathione S-transferase family protein</fullName>
    </submittedName>
</protein>
<dbReference type="AlphaFoldDB" id="A0A964T4R6"/>
<dbReference type="GO" id="GO:0005737">
    <property type="term" value="C:cytoplasm"/>
    <property type="evidence" value="ECO:0007669"/>
    <property type="project" value="TreeGrafter"/>
</dbReference>
<dbReference type="InterPro" id="IPR010987">
    <property type="entry name" value="Glutathione-S-Trfase_C-like"/>
</dbReference>
<proteinExistence type="predicted"/>
<dbReference type="InterPro" id="IPR004045">
    <property type="entry name" value="Glutathione_S-Trfase_N"/>
</dbReference>
<dbReference type="CDD" id="cd00570">
    <property type="entry name" value="GST_N_family"/>
    <property type="match status" value="1"/>
</dbReference>
<dbReference type="PANTHER" id="PTHR43968">
    <property type="match status" value="1"/>
</dbReference>
<dbReference type="Pfam" id="PF13409">
    <property type="entry name" value="GST_N_2"/>
    <property type="match status" value="1"/>
</dbReference>
<dbReference type="InterPro" id="IPR050983">
    <property type="entry name" value="GST_Omega/HSP26"/>
</dbReference>
<gene>
    <name evidence="3" type="ORF">E4O86_07155</name>
</gene>
<dbReference type="PANTHER" id="PTHR43968:SF6">
    <property type="entry name" value="GLUTATHIONE S-TRANSFERASE OMEGA"/>
    <property type="match status" value="1"/>
</dbReference>
<dbReference type="SFLD" id="SFLDS00019">
    <property type="entry name" value="Glutathione_Transferase_(cytos"/>
    <property type="match status" value="1"/>
</dbReference>
<dbReference type="InterPro" id="IPR004046">
    <property type="entry name" value="GST_C"/>
</dbReference>